<proteinExistence type="predicted"/>
<dbReference type="GO" id="GO:0016779">
    <property type="term" value="F:nucleotidyltransferase activity"/>
    <property type="evidence" value="ECO:0007669"/>
    <property type="project" value="UniProtKB-KW"/>
</dbReference>
<dbReference type="InterPro" id="IPR048903">
    <property type="entry name" value="MdcG_N"/>
</dbReference>
<dbReference type="InterPro" id="IPR049180">
    <property type="entry name" value="MdcG_C"/>
</dbReference>
<keyword evidence="2" id="KW-0548">Nucleotidyltransferase</keyword>
<keyword evidence="1" id="KW-0808">Transferase</keyword>
<accession>A0A8K0V4B1</accession>
<evidence type="ECO:0000313" key="6">
    <source>
        <dbReference type="Proteomes" id="UP000659047"/>
    </source>
</evidence>
<dbReference type="InterPro" id="IPR017557">
    <property type="entry name" value="Holo-ACP_synthase"/>
</dbReference>
<name>A0A8K0V4B1_9ENTR</name>
<dbReference type="EMBL" id="JAEPBH010000015">
    <property type="protein sequence ID" value="MBK4715138.1"/>
    <property type="molecule type" value="Genomic_DNA"/>
</dbReference>
<dbReference type="Proteomes" id="UP000659047">
    <property type="component" value="Unassembled WGS sequence"/>
</dbReference>
<organism evidence="5 6">
    <name type="scientific">Tenebrionibacter intestinalis</name>
    <dbReference type="NCBI Taxonomy" id="2799638"/>
    <lineage>
        <taxon>Bacteria</taxon>
        <taxon>Pseudomonadati</taxon>
        <taxon>Pseudomonadota</taxon>
        <taxon>Gammaproteobacteria</taxon>
        <taxon>Enterobacterales</taxon>
        <taxon>Enterobacteriaceae</taxon>
        <taxon>Tenebrionibacter/Tenebrionicola group</taxon>
        <taxon>Tenebrionibacter</taxon>
    </lineage>
</organism>
<evidence type="ECO:0000256" key="2">
    <source>
        <dbReference type="ARBA" id="ARBA00022695"/>
    </source>
</evidence>
<dbReference type="Pfam" id="PF20866">
    <property type="entry name" value="MdcG_N"/>
    <property type="match status" value="1"/>
</dbReference>
<feature type="domain" description="Phosphoribosyl-dephospho-CoA transferase MdcG N-terminal" evidence="4">
    <location>
        <begin position="5"/>
        <end position="76"/>
    </location>
</feature>
<dbReference type="Pfam" id="PF10620">
    <property type="entry name" value="MdcG"/>
    <property type="match status" value="1"/>
</dbReference>
<feature type="domain" description="Phosphoribosyl-dephospho-CoA transferase MdcG C-terminal" evidence="3">
    <location>
        <begin position="98"/>
        <end position="198"/>
    </location>
</feature>
<keyword evidence="6" id="KW-1185">Reference proteome</keyword>
<dbReference type="NCBIfam" id="TIGR03135">
    <property type="entry name" value="malonate_mdcG"/>
    <property type="match status" value="1"/>
</dbReference>
<protein>
    <submittedName>
        <fullName evidence="5">Malonate decarboxylase holo-ACP synthase</fullName>
    </submittedName>
</protein>
<dbReference type="NCBIfam" id="NF002332">
    <property type="entry name" value="PRK01293.1"/>
    <property type="match status" value="1"/>
</dbReference>
<comment type="caution">
    <text evidence="5">The sequence shown here is derived from an EMBL/GenBank/DDBJ whole genome shotgun (WGS) entry which is preliminary data.</text>
</comment>
<evidence type="ECO:0000259" key="4">
    <source>
        <dbReference type="Pfam" id="PF20866"/>
    </source>
</evidence>
<gene>
    <name evidence="5" type="ORF">JJB97_07305</name>
</gene>
<dbReference type="AlphaFoldDB" id="A0A8K0V4B1"/>
<reference evidence="5" key="1">
    <citation type="submission" date="2021-01" db="EMBL/GenBank/DDBJ databases">
        <title>Intestinitalea alba gen. nov., sp. nov., a novel genus of the family Enterobacteriaceae, isolated from the gut of the plastic-eating mealworm Tenebrio molitor L.</title>
        <authorList>
            <person name="Yang Y."/>
        </authorList>
    </citation>
    <scope>NUCLEOTIDE SEQUENCE</scope>
    <source>
        <strain evidence="5">BIT-L3</strain>
    </source>
</reference>
<evidence type="ECO:0000313" key="5">
    <source>
        <dbReference type="EMBL" id="MBK4715138.1"/>
    </source>
</evidence>
<evidence type="ECO:0000256" key="1">
    <source>
        <dbReference type="ARBA" id="ARBA00022679"/>
    </source>
</evidence>
<sequence length="205" mass="22908">MQTPQPHDLLWLDTREALQGADALWVSAQWRPELPVVVRRDIHAGGMIPVGVRGLRRDQRAAGWASASHVVRRVTPEALADLEYLLHSPFVSQPPVQAAIQLAMREWRWSWGIAGSAGYALATGIPVLHADSDIDLLIRAPQRPDCVQLEQWRHLTMALPCRADTQVETPRGGFALTEWLREGRVLLKTASGPQMTVDPWQQETP</sequence>
<evidence type="ECO:0000259" key="3">
    <source>
        <dbReference type="Pfam" id="PF10620"/>
    </source>
</evidence>